<evidence type="ECO:0000313" key="3">
    <source>
        <dbReference type="Proteomes" id="UP000254869"/>
    </source>
</evidence>
<dbReference type="EMBL" id="QQBC01000002">
    <property type="protein sequence ID" value="RDI68288.1"/>
    <property type="molecule type" value="Genomic_DNA"/>
</dbReference>
<keyword evidence="3" id="KW-1185">Reference proteome</keyword>
<dbReference type="CDD" id="cd11586">
    <property type="entry name" value="VbhA_like"/>
    <property type="match status" value="1"/>
</dbReference>
<evidence type="ECO:0000256" key="1">
    <source>
        <dbReference type="SAM" id="Phobius"/>
    </source>
</evidence>
<reference evidence="2 3" key="1">
    <citation type="submission" date="2018-07" db="EMBL/GenBank/DDBJ databases">
        <title>Genomic Encyclopedia of Type Strains, Phase IV (KMG-IV): sequencing the most valuable type-strain genomes for metagenomic binning, comparative biology and taxonomic classification.</title>
        <authorList>
            <person name="Goeker M."/>
        </authorList>
    </citation>
    <scope>NUCLEOTIDE SEQUENCE [LARGE SCALE GENOMIC DNA]</scope>
    <source>
        <strain evidence="2 3">DSM 44290</strain>
    </source>
</reference>
<accession>A0A370IC28</accession>
<dbReference type="AlphaFoldDB" id="A0A370IC28"/>
<name>A0A370IC28_9NOCA</name>
<sequence>MMWYGTGMSGWAYGMMAVGMIVFWALVIGGIVVLVRYVSRAAGMSVSGPARPSPQQVLAGRYARGEIDDDEYVRRMKVLDSDPLP</sequence>
<dbReference type="RefSeq" id="WP_307596530.1">
    <property type="nucleotide sequence ID" value="NZ_QQBC01000002.1"/>
</dbReference>
<comment type="caution">
    <text evidence="2">The sequence shown here is derived from an EMBL/GenBank/DDBJ whole genome shotgun (WGS) entry which is preliminary data.</text>
</comment>
<keyword evidence="1" id="KW-0472">Membrane</keyword>
<dbReference type="InterPro" id="IPR033788">
    <property type="entry name" value="VbhA-like"/>
</dbReference>
<gene>
    <name evidence="2" type="ORF">DFR76_102689</name>
</gene>
<evidence type="ECO:0000313" key="2">
    <source>
        <dbReference type="EMBL" id="RDI68288.1"/>
    </source>
</evidence>
<keyword evidence="1" id="KW-1133">Transmembrane helix</keyword>
<keyword evidence="1" id="KW-0812">Transmembrane</keyword>
<feature type="transmembrane region" description="Helical" evidence="1">
    <location>
        <begin position="12"/>
        <end position="35"/>
    </location>
</feature>
<dbReference type="Proteomes" id="UP000254869">
    <property type="component" value="Unassembled WGS sequence"/>
</dbReference>
<dbReference type="STRING" id="1210086.GCA_001613105_01265"/>
<organism evidence="2 3">
    <name type="scientific">Nocardia pseudobrasiliensis</name>
    <dbReference type="NCBI Taxonomy" id="45979"/>
    <lineage>
        <taxon>Bacteria</taxon>
        <taxon>Bacillati</taxon>
        <taxon>Actinomycetota</taxon>
        <taxon>Actinomycetes</taxon>
        <taxon>Mycobacteriales</taxon>
        <taxon>Nocardiaceae</taxon>
        <taxon>Nocardia</taxon>
    </lineage>
</organism>
<protein>
    <submittedName>
        <fullName evidence="2">Putative membrane protein</fullName>
    </submittedName>
</protein>
<proteinExistence type="predicted"/>